<dbReference type="Pfam" id="PF01966">
    <property type="entry name" value="HD"/>
    <property type="match status" value="1"/>
</dbReference>
<evidence type="ECO:0000259" key="7">
    <source>
        <dbReference type="PROSITE" id="PS51831"/>
    </source>
</evidence>
<evidence type="ECO:0000256" key="2">
    <source>
        <dbReference type="ARBA" id="ARBA00022723"/>
    </source>
</evidence>
<name>A0ABW3L017_9BACI</name>
<accession>A0ABW3L017</accession>
<evidence type="ECO:0000256" key="1">
    <source>
        <dbReference type="ARBA" id="ARBA00012506"/>
    </source>
</evidence>
<dbReference type="CDD" id="cd00077">
    <property type="entry name" value="HDc"/>
    <property type="match status" value="1"/>
</dbReference>
<feature type="domain" description="HD" evidence="7">
    <location>
        <begin position="20"/>
        <end position="135"/>
    </location>
</feature>
<dbReference type="EMBL" id="JBHTKL010000001">
    <property type="protein sequence ID" value="MFD1018829.1"/>
    <property type="molecule type" value="Genomic_DNA"/>
</dbReference>
<reference evidence="9" key="1">
    <citation type="journal article" date="2019" name="Int. J. Syst. Evol. Microbiol.">
        <title>The Global Catalogue of Microorganisms (GCM) 10K type strain sequencing project: providing services to taxonomists for standard genome sequencing and annotation.</title>
        <authorList>
            <consortium name="The Broad Institute Genomics Platform"/>
            <consortium name="The Broad Institute Genome Sequencing Center for Infectious Disease"/>
            <person name="Wu L."/>
            <person name="Ma J."/>
        </authorList>
    </citation>
    <scope>NUCLEOTIDE SEQUENCE [LARGE SCALE GENOMIC DNA]</scope>
    <source>
        <strain evidence="9">CCUG 56607</strain>
    </source>
</reference>
<protein>
    <recommendedName>
        <fullName evidence="1">bis(5'-nucleosyl)-tetraphosphatase (symmetrical)</fullName>
        <ecNumber evidence="1">3.6.1.41</ecNumber>
    </recommendedName>
</protein>
<evidence type="ECO:0000256" key="4">
    <source>
        <dbReference type="ARBA" id="ARBA00022801"/>
    </source>
</evidence>
<evidence type="ECO:0000256" key="6">
    <source>
        <dbReference type="ARBA" id="ARBA00049417"/>
    </source>
</evidence>
<dbReference type="InterPro" id="IPR003607">
    <property type="entry name" value="HD/PDEase_dom"/>
</dbReference>
<dbReference type="InterPro" id="IPR005249">
    <property type="entry name" value="YqeK"/>
</dbReference>
<dbReference type="EC" id="3.6.1.41" evidence="1"/>
<evidence type="ECO:0000256" key="3">
    <source>
        <dbReference type="ARBA" id="ARBA00022741"/>
    </source>
</evidence>
<dbReference type="Proteomes" id="UP001596990">
    <property type="component" value="Unassembled WGS sequence"/>
</dbReference>
<dbReference type="SUPFAM" id="SSF109604">
    <property type="entry name" value="HD-domain/PDEase-like"/>
    <property type="match status" value="1"/>
</dbReference>
<dbReference type="InterPro" id="IPR006674">
    <property type="entry name" value="HD_domain"/>
</dbReference>
<keyword evidence="4 8" id="KW-0378">Hydrolase</keyword>
<evidence type="ECO:0000313" key="8">
    <source>
        <dbReference type="EMBL" id="MFD1018829.1"/>
    </source>
</evidence>
<organism evidence="8 9">
    <name type="scientific">Thalassobacillus hwangdonensis</name>
    <dbReference type="NCBI Taxonomy" id="546108"/>
    <lineage>
        <taxon>Bacteria</taxon>
        <taxon>Bacillati</taxon>
        <taxon>Bacillota</taxon>
        <taxon>Bacilli</taxon>
        <taxon>Bacillales</taxon>
        <taxon>Bacillaceae</taxon>
        <taxon>Thalassobacillus</taxon>
    </lineage>
</organism>
<keyword evidence="9" id="KW-1185">Reference proteome</keyword>
<comment type="caution">
    <text evidence="8">The sequence shown here is derived from an EMBL/GenBank/DDBJ whole genome shotgun (WGS) entry which is preliminary data.</text>
</comment>
<dbReference type="PANTHER" id="PTHR35795">
    <property type="entry name" value="SLR1885 PROTEIN"/>
    <property type="match status" value="1"/>
</dbReference>
<dbReference type="SMART" id="SM00471">
    <property type="entry name" value="HDc"/>
    <property type="match status" value="1"/>
</dbReference>
<keyword evidence="5" id="KW-0408">Iron</keyword>
<dbReference type="PANTHER" id="PTHR35795:SF1">
    <property type="entry name" value="BIS(5'-NUCLEOSYL)-TETRAPHOSPHATASE, SYMMETRICAL"/>
    <property type="match status" value="1"/>
</dbReference>
<sequence length="189" mass="22043">MKLDRQTAWKAVESRLKKERYEHTERVVKTAIELAERNDADVYRAEFASILHDYAKYRDREEMRRWILKDHRLPKDLLDYHHELWHGPVGALLVERELGVNDAAILSAVSCHTTGKKNMSMLDKIVFLADYIEPGRKFPGVEDVRKAAESDLNEACLMASRNTIRFLMSKNQAVYPDTFHAYNDLLTKH</sequence>
<keyword evidence="3" id="KW-0547">Nucleotide-binding</keyword>
<dbReference type="GO" id="GO:0008803">
    <property type="term" value="F:bis(5'-nucleosyl)-tetraphosphatase (symmetrical) activity"/>
    <property type="evidence" value="ECO:0007669"/>
    <property type="project" value="UniProtKB-EC"/>
</dbReference>
<dbReference type="RefSeq" id="WP_386057627.1">
    <property type="nucleotide sequence ID" value="NZ_JBHTKL010000001.1"/>
</dbReference>
<dbReference type="Gene3D" id="1.10.3210.10">
    <property type="entry name" value="Hypothetical protein af1432"/>
    <property type="match status" value="1"/>
</dbReference>
<comment type="catalytic activity">
    <reaction evidence="6">
        <text>P(1),P(4)-bis(5'-adenosyl) tetraphosphate + H2O = 2 ADP + 2 H(+)</text>
        <dbReference type="Rhea" id="RHEA:24252"/>
        <dbReference type="ChEBI" id="CHEBI:15377"/>
        <dbReference type="ChEBI" id="CHEBI:15378"/>
        <dbReference type="ChEBI" id="CHEBI:58141"/>
        <dbReference type="ChEBI" id="CHEBI:456216"/>
        <dbReference type="EC" id="3.6.1.41"/>
    </reaction>
</comment>
<gene>
    <name evidence="8" type="primary">yqeK</name>
    <name evidence="8" type="ORF">ACFQ2J_06420</name>
</gene>
<evidence type="ECO:0000313" key="9">
    <source>
        <dbReference type="Proteomes" id="UP001596990"/>
    </source>
</evidence>
<proteinExistence type="predicted"/>
<evidence type="ECO:0000256" key="5">
    <source>
        <dbReference type="ARBA" id="ARBA00023004"/>
    </source>
</evidence>
<keyword evidence="2" id="KW-0479">Metal-binding</keyword>
<dbReference type="NCBIfam" id="TIGR00488">
    <property type="entry name" value="bis(5'-nucleosyl)-tetraphosphatase (symmetrical) YqeK"/>
    <property type="match status" value="1"/>
</dbReference>
<dbReference type="PROSITE" id="PS51831">
    <property type="entry name" value="HD"/>
    <property type="match status" value="1"/>
</dbReference>
<dbReference type="InterPro" id="IPR051094">
    <property type="entry name" value="Diverse_Catalytic_Enzymes"/>
</dbReference>